<comment type="subunit">
    <text evidence="3 13">Monomer.</text>
</comment>
<dbReference type="NCBIfam" id="TIGR00113">
    <property type="entry name" value="queA"/>
    <property type="match status" value="1"/>
</dbReference>
<dbReference type="RefSeq" id="WP_073013969.1">
    <property type="nucleotide sequence ID" value="NZ_FRBW01000003.1"/>
</dbReference>
<dbReference type="EC" id="2.4.99.17" evidence="10 13"/>
<dbReference type="InterPro" id="IPR036100">
    <property type="entry name" value="QueA_sf"/>
</dbReference>
<evidence type="ECO:0000256" key="7">
    <source>
        <dbReference type="ARBA" id="ARBA00022785"/>
    </source>
</evidence>
<protein>
    <recommendedName>
        <fullName evidence="11 13">S-adenosylmethionine:tRNA ribosyltransferase-isomerase</fullName>
        <ecNumber evidence="10 13">2.4.99.17</ecNumber>
    </recommendedName>
    <alternativeName>
        <fullName evidence="12 13">Queuosine biosynthesis protein QueA</fullName>
    </alternativeName>
</protein>
<dbReference type="HAMAP" id="MF_00113">
    <property type="entry name" value="QueA"/>
    <property type="match status" value="1"/>
</dbReference>
<dbReference type="Pfam" id="PF02547">
    <property type="entry name" value="Queuosine_synth"/>
    <property type="match status" value="1"/>
</dbReference>
<keyword evidence="15" id="KW-1185">Reference proteome</keyword>
<evidence type="ECO:0000256" key="8">
    <source>
        <dbReference type="ARBA" id="ARBA00052751"/>
    </source>
</evidence>
<dbReference type="AlphaFoldDB" id="A0A1M7KFG0"/>
<evidence type="ECO:0000256" key="6">
    <source>
        <dbReference type="ARBA" id="ARBA00022691"/>
    </source>
</evidence>
<dbReference type="InterPro" id="IPR003699">
    <property type="entry name" value="QueA"/>
</dbReference>
<comment type="catalytic activity">
    <reaction evidence="8 13">
        <text>7-aminomethyl-7-carbaguanosine(34) in tRNA + S-adenosyl-L-methionine = epoxyqueuosine(34) in tRNA + adenine + L-methionine + 2 H(+)</text>
        <dbReference type="Rhea" id="RHEA:32155"/>
        <dbReference type="Rhea" id="RHEA-COMP:10342"/>
        <dbReference type="Rhea" id="RHEA-COMP:18582"/>
        <dbReference type="ChEBI" id="CHEBI:15378"/>
        <dbReference type="ChEBI" id="CHEBI:16708"/>
        <dbReference type="ChEBI" id="CHEBI:57844"/>
        <dbReference type="ChEBI" id="CHEBI:59789"/>
        <dbReference type="ChEBI" id="CHEBI:82833"/>
        <dbReference type="ChEBI" id="CHEBI:194443"/>
        <dbReference type="EC" id="2.4.99.17"/>
    </reaction>
</comment>
<evidence type="ECO:0000256" key="10">
    <source>
        <dbReference type="ARBA" id="ARBA00066503"/>
    </source>
</evidence>
<evidence type="ECO:0000256" key="13">
    <source>
        <dbReference type="HAMAP-Rule" id="MF_00113"/>
    </source>
</evidence>
<dbReference type="OrthoDB" id="9805933at2"/>
<keyword evidence="4 13" id="KW-0963">Cytoplasm</keyword>
<comment type="pathway">
    <text evidence="2 13">tRNA modification; tRNA-queuosine biosynthesis.</text>
</comment>
<comment type="subcellular location">
    <subcellularLocation>
        <location evidence="1 13">Cytoplasm</location>
    </subcellularLocation>
</comment>
<keyword evidence="7 13" id="KW-0671">Queuosine biosynthesis</keyword>
<keyword evidence="14" id="KW-0413">Isomerase</keyword>
<gene>
    <name evidence="13" type="primary">queA</name>
    <name evidence="14" type="ORF">SAMN05444272_2822</name>
</gene>
<evidence type="ECO:0000256" key="3">
    <source>
        <dbReference type="ARBA" id="ARBA00011245"/>
    </source>
</evidence>
<comment type="similarity">
    <text evidence="9 13">Belongs to the QueA family.</text>
</comment>
<proteinExistence type="inferred from homology"/>
<evidence type="ECO:0000256" key="9">
    <source>
        <dbReference type="ARBA" id="ARBA00061210"/>
    </source>
</evidence>
<sequence length="365" mass="39855">MRVDLFDFELPNERIALRPARPRDAARLLVVRPDGSPELTDSIVSALPDWLEPGDALVFNDTKVIPAQLEGTRTRGEATAKISATLHLRAGDDRWWAFVRPAKKLVIGDRVRFGGEGSTCLSGTLDATVAEKGDAGEVLLMFDVAGPALDEAIATVGHIPLPPYIAAQRPEDEQDRADYQTMFAEREGAVAAPTAGLHFTPKLMQNLEARGVETYGVTLHVGAGTFLPVKSDDTDGHKMHAEWGEISASTVAALKAVKARGNKVVAVGTTSLRILESASQGEEGLAPFCGETRIFITPGYRFRTIDALMTNFHLPRSTLFMLVSAFAGLETMHRAYAHAIQTEYRFYSYGDSSLLFPRLTREQQD</sequence>
<dbReference type="EMBL" id="FRBW01000003">
    <property type="protein sequence ID" value="SHM64076.1"/>
    <property type="molecule type" value="Genomic_DNA"/>
</dbReference>
<evidence type="ECO:0000313" key="15">
    <source>
        <dbReference type="Proteomes" id="UP000186002"/>
    </source>
</evidence>
<dbReference type="SUPFAM" id="SSF111337">
    <property type="entry name" value="QueA-like"/>
    <property type="match status" value="1"/>
</dbReference>
<dbReference type="PANTHER" id="PTHR30307:SF0">
    <property type="entry name" value="S-ADENOSYLMETHIONINE:TRNA RIBOSYLTRANSFERASE-ISOMERASE"/>
    <property type="match status" value="1"/>
</dbReference>
<dbReference type="Gene3D" id="2.40.10.240">
    <property type="entry name" value="QueA-like"/>
    <property type="match status" value="1"/>
</dbReference>
<name>A0A1M7KFG0_9HYPH</name>
<evidence type="ECO:0000256" key="11">
    <source>
        <dbReference type="ARBA" id="ARBA00069325"/>
    </source>
</evidence>
<dbReference type="PANTHER" id="PTHR30307">
    <property type="entry name" value="S-ADENOSYLMETHIONINE:TRNA RIBOSYLTRANSFERASE-ISOMERASE"/>
    <property type="match status" value="1"/>
</dbReference>
<organism evidence="14 15">
    <name type="scientific">Roseibium suaedae</name>
    <dbReference type="NCBI Taxonomy" id="735517"/>
    <lineage>
        <taxon>Bacteria</taxon>
        <taxon>Pseudomonadati</taxon>
        <taxon>Pseudomonadota</taxon>
        <taxon>Alphaproteobacteria</taxon>
        <taxon>Hyphomicrobiales</taxon>
        <taxon>Stappiaceae</taxon>
        <taxon>Roseibium</taxon>
    </lineage>
</organism>
<keyword evidence="6 13" id="KW-0949">S-adenosyl-L-methionine</keyword>
<evidence type="ECO:0000256" key="1">
    <source>
        <dbReference type="ARBA" id="ARBA00004496"/>
    </source>
</evidence>
<evidence type="ECO:0000256" key="2">
    <source>
        <dbReference type="ARBA" id="ARBA00004691"/>
    </source>
</evidence>
<dbReference type="NCBIfam" id="NF001140">
    <property type="entry name" value="PRK00147.1"/>
    <property type="match status" value="1"/>
</dbReference>
<evidence type="ECO:0000256" key="12">
    <source>
        <dbReference type="ARBA" id="ARBA00076160"/>
    </source>
</evidence>
<keyword evidence="5 13" id="KW-0808">Transferase</keyword>
<evidence type="ECO:0000256" key="5">
    <source>
        <dbReference type="ARBA" id="ARBA00022679"/>
    </source>
</evidence>
<dbReference type="InterPro" id="IPR042119">
    <property type="entry name" value="QueA_dom2"/>
</dbReference>
<comment type="function">
    <text evidence="13">Transfers and isomerizes the ribose moiety from AdoMet to the 7-aminomethyl group of 7-deazaguanine (preQ1-tRNA) to give epoxyqueuosine (oQ-tRNA).</text>
</comment>
<dbReference type="GO" id="GO:0005737">
    <property type="term" value="C:cytoplasm"/>
    <property type="evidence" value="ECO:0007669"/>
    <property type="project" value="UniProtKB-SubCell"/>
</dbReference>
<dbReference type="GO" id="GO:0051075">
    <property type="term" value="F:S-adenosylmethionine:tRNA ribosyltransferase-isomerase activity"/>
    <property type="evidence" value="ECO:0007669"/>
    <property type="project" value="UniProtKB-EC"/>
</dbReference>
<evidence type="ECO:0000256" key="4">
    <source>
        <dbReference type="ARBA" id="ARBA00022490"/>
    </source>
</evidence>
<accession>A0A1M7KFG0</accession>
<dbReference type="UniPathway" id="UPA00392"/>
<dbReference type="InterPro" id="IPR042118">
    <property type="entry name" value="QueA_dom1"/>
</dbReference>
<dbReference type="STRING" id="735517.SAMN05444272_2822"/>
<dbReference type="GO" id="GO:0008616">
    <property type="term" value="P:tRNA queuosine(34) biosynthetic process"/>
    <property type="evidence" value="ECO:0007669"/>
    <property type="project" value="UniProtKB-UniRule"/>
</dbReference>
<reference evidence="14 15" key="1">
    <citation type="submission" date="2016-11" db="EMBL/GenBank/DDBJ databases">
        <authorList>
            <person name="Jaros S."/>
            <person name="Januszkiewicz K."/>
            <person name="Wedrychowicz H."/>
        </authorList>
    </citation>
    <scope>NUCLEOTIDE SEQUENCE [LARGE SCALE GENOMIC DNA]</scope>
    <source>
        <strain evidence="14 15">DSM 22153</strain>
    </source>
</reference>
<evidence type="ECO:0000313" key="14">
    <source>
        <dbReference type="EMBL" id="SHM64076.1"/>
    </source>
</evidence>
<dbReference type="Gene3D" id="3.40.1780.10">
    <property type="entry name" value="QueA-like"/>
    <property type="match status" value="1"/>
</dbReference>
<dbReference type="FunFam" id="3.40.1780.10:FF:000001">
    <property type="entry name" value="S-adenosylmethionine:tRNA ribosyltransferase-isomerase"/>
    <property type="match status" value="1"/>
</dbReference>
<dbReference type="Proteomes" id="UP000186002">
    <property type="component" value="Unassembled WGS sequence"/>
</dbReference>